<dbReference type="InterPro" id="IPR000719">
    <property type="entry name" value="Prot_kinase_dom"/>
</dbReference>
<proteinExistence type="inferred from homology"/>
<evidence type="ECO:0000256" key="9">
    <source>
        <dbReference type="ARBA" id="ARBA00022777"/>
    </source>
</evidence>
<keyword evidence="9" id="KW-0418">Kinase</keyword>
<dbReference type="InterPro" id="IPR008271">
    <property type="entry name" value="Ser/Thr_kinase_AS"/>
</dbReference>
<evidence type="ECO:0000259" key="16">
    <source>
        <dbReference type="PROSITE" id="PS50011"/>
    </source>
</evidence>
<name>E4XFZ9_OIKDI</name>
<dbReference type="InterPro" id="IPR011009">
    <property type="entry name" value="Kinase-like_dom_sf"/>
</dbReference>
<accession>E4XFZ9</accession>
<feature type="transmembrane region" description="Helical" evidence="15">
    <location>
        <begin position="435"/>
        <end position="456"/>
    </location>
</feature>
<dbReference type="PROSITE" id="PS50011">
    <property type="entry name" value="PROTEIN_KINASE_DOM"/>
    <property type="match status" value="1"/>
</dbReference>
<dbReference type="SMART" id="SM00220">
    <property type="entry name" value="S_TKc"/>
    <property type="match status" value="1"/>
</dbReference>
<evidence type="ECO:0000256" key="6">
    <source>
        <dbReference type="ARBA" id="ARBA00022692"/>
    </source>
</evidence>
<feature type="transmembrane region" description="Helical" evidence="15">
    <location>
        <begin position="179"/>
        <end position="198"/>
    </location>
</feature>
<feature type="domain" description="Protein kinase" evidence="16">
    <location>
        <begin position="522"/>
        <end position="828"/>
    </location>
</feature>
<evidence type="ECO:0000256" key="11">
    <source>
        <dbReference type="ARBA" id="ARBA00022989"/>
    </source>
</evidence>
<protein>
    <recommendedName>
        <fullName evidence="3">receptor protein serine/threonine kinase</fullName>
        <ecNumber evidence="3">2.7.11.30</ecNumber>
    </recommendedName>
</protein>
<dbReference type="GO" id="GO:0004675">
    <property type="term" value="F:transmembrane receptor protein serine/threonine kinase activity"/>
    <property type="evidence" value="ECO:0007669"/>
    <property type="project" value="UniProtKB-EC"/>
</dbReference>
<comment type="subcellular location">
    <subcellularLocation>
        <location evidence="1">Membrane</location>
        <topology evidence="1">Single-pass type I membrane protein</topology>
    </subcellularLocation>
</comment>
<keyword evidence="8 14" id="KW-0547">Nucleotide-binding</keyword>
<evidence type="ECO:0000256" key="7">
    <source>
        <dbReference type="ARBA" id="ARBA00022729"/>
    </source>
</evidence>
<dbReference type="GO" id="GO:0071363">
    <property type="term" value="P:cellular response to growth factor stimulus"/>
    <property type="evidence" value="ECO:0007669"/>
    <property type="project" value="TreeGrafter"/>
</dbReference>
<dbReference type="InterPro" id="IPR000333">
    <property type="entry name" value="TGFB_receptor"/>
</dbReference>
<evidence type="ECO:0000256" key="14">
    <source>
        <dbReference type="PROSITE-ProRule" id="PRU10141"/>
    </source>
</evidence>
<feature type="transmembrane region" description="Helical" evidence="15">
    <location>
        <begin position="25"/>
        <end position="51"/>
    </location>
</feature>
<keyword evidence="13" id="KW-0675">Receptor</keyword>
<dbReference type="AlphaFoldDB" id="E4XFZ9"/>
<dbReference type="PANTHER" id="PTHR23255:SF71">
    <property type="entry name" value="RECEPTOR PROTEIN SERINE_THREONINE KINASE"/>
    <property type="match status" value="1"/>
</dbReference>
<evidence type="ECO:0000256" key="13">
    <source>
        <dbReference type="ARBA" id="ARBA00023170"/>
    </source>
</evidence>
<evidence type="ECO:0000256" key="15">
    <source>
        <dbReference type="SAM" id="Phobius"/>
    </source>
</evidence>
<keyword evidence="18" id="KW-1185">Reference proteome</keyword>
<dbReference type="Gene3D" id="3.30.200.20">
    <property type="entry name" value="Phosphorylase Kinase, domain 1"/>
    <property type="match status" value="1"/>
</dbReference>
<dbReference type="SUPFAM" id="SSF56112">
    <property type="entry name" value="Protein kinase-like (PK-like)"/>
    <property type="match status" value="1"/>
</dbReference>
<evidence type="ECO:0000256" key="2">
    <source>
        <dbReference type="ARBA" id="ARBA00009605"/>
    </source>
</evidence>
<gene>
    <name evidence="17" type="ORF">GSOID_T00010407001</name>
</gene>
<dbReference type="PROSITE" id="PS00108">
    <property type="entry name" value="PROTEIN_KINASE_ST"/>
    <property type="match status" value="1"/>
</dbReference>
<dbReference type="EC" id="2.7.11.30" evidence="3"/>
<keyword evidence="4" id="KW-0723">Serine/threonine-protein kinase</keyword>
<keyword evidence="5" id="KW-0808">Transferase</keyword>
<feature type="transmembrane region" description="Helical" evidence="15">
    <location>
        <begin position="205"/>
        <end position="231"/>
    </location>
</feature>
<keyword evidence="6 15" id="KW-0812">Transmembrane</keyword>
<dbReference type="PROSITE" id="PS00107">
    <property type="entry name" value="PROTEIN_KINASE_ATP"/>
    <property type="match status" value="1"/>
</dbReference>
<evidence type="ECO:0000256" key="1">
    <source>
        <dbReference type="ARBA" id="ARBA00004479"/>
    </source>
</evidence>
<keyword evidence="10 14" id="KW-0067">ATP-binding</keyword>
<dbReference type="GO" id="GO:0005886">
    <property type="term" value="C:plasma membrane"/>
    <property type="evidence" value="ECO:0007669"/>
    <property type="project" value="TreeGrafter"/>
</dbReference>
<evidence type="ECO:0000256" key="3">
    <source>
        <dbReference type="ARBA" id="ARBA00012401"/>
    </source>
</evidence>
<feature type="transmembrane region" description="Helical" evidence="15">
    <location>
        <begin position="57"/>
        <end position="78"/>
    </location>
</feature>
<evidence type="ECO:0000256" key="4">
    <source>
        <dbReference type="ARBA" id="ARBA00022527"/>
    </source>
</evidence>
<dbReference type="EMBL" id="FN653046">
    <property type="protein sequence ID" value="CBY24539.1"/>
    <property type="molecule type" value="Genomic_DNA"/>
</dbReference>
<keyword evidence="7" id="KW-0732">Signal</keyword>
<evidence type="ECO:0000313" key="18">
    <source>
        <dbReference type="Proteomes" id="UP000001307"/>
    </source>
</evidence>
<organism evidence="17">
    <name type="scientific">Oikopleura dioica</name>
    <name type="common">Tunicate</name>
    <dbReference type="NCBI Taxonomy" id="34765"/>
    <lineage>
        <taxon>Eukaryota</taxon>
        <taxon>Metazoa</taxon>
        <taxon>Chordata</taxon>
        <taxon>Tunicata</taxon>
        <taxon>Appendicularia</taxon>
        <taxon>Copelata</taxon>
        <taxon>Oikopleuridae</taxon>
        <taxon>Oikopleura</taxon>
    </lineage>
</organism>
<comment type="similarity">
    <text evidence="2">Belongs to the protein kinase superfamily. TKL Ser/Thr protein kinase family. TGFB receptor subfamily.</text>
</comment>
<dbReference type="GO" id="GO:0005524">
    <property type="term" value="F:ATP binding"/>
    <property type="evidence" value="ECO:0007669"/>
    <property type="project" value="UniProtKB-UniRule"/>
</dbReference>
<evidence type="ECO:0000313" key="17">
    <source>
        <dbReference type="EMBL" id="CBY24539.1"/>
    </source>
</evidence>
<keyword evidence="11 15" id="KW-1133">Transmembrane helix</keyword>
<evidence type="ECO:0000256" key="8">
    <source>
        <dbReference type="ARBA" id="ARBA00022741"/>
    </source>
</evidence>
<sequence>MTILSGILGFLTCLRINKESASTSSFLAILASFTGITAVLCLPVALSVHFIVLKFHFTFWLGVAGASILFISGLFSHYNRESIHSTGTWNFLNLIFAILTLGSTTLLSISASKPTFGSSFDYCINSDSCSEFLPRTSVGLWEYCTYSDVQKRFLCYKWNKDTTKVLETWPLKLIARNEISFIFISLIFSFIACIIKFLRYHLRGLTIGLCCLSLGSGSSALMLMTSFLSSFFASGDIFDFKYTTVYPGEGIFFTIGGILAIFCALTIVTVEPVCTVGGEREDLSPRQFIYDVFDAFSLDKLSQSSTTNTISGLDARKPGEPVRMTLEDLNPDKSCTPIYHCPLHVMSLLCVCDQPDCPETGFCTTAGTCVTYYSDEGSQRRCLDHDNLLHRGVCAFNSIKGSSTHVNCCSEDLCNNVKNTLPESSVSIYSDQAHVLKIVISVCGGFIVVILSIIAIKRNVIGRIKGLLKNHRGSSEERVPLESTVGDHANTTTSAIDETSGSGQGDPEVLLRTITKDLGKTCFTGQPIGKGRYGEVWKASFKGRIVAIKCVKSTEGESFYRETNIYATNMLRHLNILDFIGSDMRSVCHGYTELLLITAYHPLGSLYDFLRVEKIDKLIAARLLNSALSGLVHLHCGIDGHSPFGDQDQGKYKVAIAHRDIKSRNILVKKDLTCCVADFGMAVKRNSDGRTDFGNSLPKIKIGTRRYMAPEILNEKINVSDFSAFQKADVYALGLLIWEITRCVPVGKEFSDDGLFYEPAFFDVVSADPQFQEMEGIICDRKLRPTHNSKWDDDPFTKGLGKLQSDCWCDDPSARLTMVRIKKTVARLESDIIDEMKLTGQDICDLITLKSEKYLENQKINEEKSLREEKLAVEQRKYESYYDDQLKQNQTHMNSMNYSYIPYVEYSPHYRPNYPQAAYPMKWTTSMSTPLQQHPMPFHPSPNFVTSKAPLDNQQNRSIPIFPKQIPY</sequence>
<dbReference type="InterPro" id="IPR017441">
    <property type="entry name" value="Protein_kinase_ATP_BS"/>
</dbReference>
<dbReference type="Gene3D" id="1.10.510.10">
    <property type="entry name" value="Transferase(Phosphotransferase) domain 1"/>
    <property type="match status" value="1"/>
</dbReference>
<evidence type="ECO:0000256" key="5">
    <source>
        <dbReference type="ARBA" id="ARBA00022679"/>
    </source>
</evidence>
<feature type="transmembrane region" description="Helical" evidence="15">
    <location>
        <begin position="251"/>
        <end position="270"/>
    </location>
</feature>
<dbReference type="Proteomes" id="UP000001307">
    <property type="component" value="Unassembled WGS sequence"/>
</dbReference>
<reference evidence="17" key="1">
    <citation type="journal article" date="2010" name="Science">
        <title>Plasticity of animal genome architecture unmasked by rapid evolution of a pelagic tunicate.</title>
        <authorList>
            <person name="Denoeud F."/>
            <person name="Henriet S."/>
            <person name="Mungpakdee S."/>
            <person name="Aury J.M."/>
            <person name="Da Silva C."/>
            <person name="Brinkmann H."/>
            <person name="Mikhaleva J."/>
            <person name="Olsen L.C."/>
            <person name="Jubin C."/>
            <person name="Canestro C."/>
            <person name="Bouquet J.M."/>
            <person name="Danks G."/>
            <person name="Poulain J."/>
            <person name="Campsteijn C."/>
            <person name="Adamski M."/>
            <person name="Cross I."/>
            <person name="Yadetie F."/>
            <person name="Muffato M."/>
            <person name="Louis A."/>
            <person name="Butcher S."/>
            <person name="Tsagkogeorga G."/>
            <person name="Konrad A."/>
            <person name="Singh S."/>
            <person name="Jensen M.F."/>
            <person name="Cong E.H."/>
            <person name="Eikeseth-Otteraa H."/>
            <person name="Noel B."/>
            <person name="Anthouard V."/>
            <person name="Porcel B.M."/>
            <person name="Kachouri-Lafond R."/>
            <person name="Nishino A."/>
            <person name="Ugolini M."/>
            <person name="Chourrout P."/>
            <person name="Nishida H."/>
            <person name="Aasland R."/>
            <person name="Huzurbazar S."/>
            <person name="Westhof E."/>
            <person name="Delsuc F."/>
            <person name="Lehrach H."/>
            <person name="Reinhardt R."/>
            <person name="Weissenbach J."/>
            <person name="Roy S.W."/>
            <person name="Artiguenave F."/>
            <person name="Postlethwait J.H."/>
            <person name="Manak J.R."/>
            <person name="Thompson E.M."/>
            <person name="Jaillon O."/>
            <person name="Du Pasquier L."/>
            <person name="Boudinot P."/>
            <person name="Liberles D.A."/>
            <person name="Volff J.N."/>
            <person name="Philippe H."/>
            <person name="Lenhard B."/>
            <person name="Roest Crollius H."/>
            <person name="Wincker P."/>
            <person name="Chourrout D."/>
        </authorList>
    </citation>
    <scope>NUCLEOTIDE SEQUENCE [LARGE SCALE GENOMIC DNA]</scope>
</reference>
<dbReference type="GO" id="GO:0043235">
    <property type="term" value="C:receptor complex"/>
    <property type="evidence" value="ECO:0007669"/>
    <property type="project" value="TreeGrafter"/>
</dbReference>
<feature type="binding site" evidence="14">
    <location>
        <position position="549"/>
    </location>
    <ligand>
        <name>ATP</name>
        <dbReference type="ChEBI" id="CHEBI:30616"/>
    </ligand>
</feature>
<keyword evidence="12 15" id="KW-0472">Membrane</keyword>
<dbReference type="InParanoid" id="E4XFZ9"/>
<evidence type="ECO:0000256" key="12">
    <source>
        <dbReference type="ARBA" id="ARBA00023136"/>
    </source>
</evidence>
<dbReference type="PANTHER" id="PTHR23255">
    <property type="entry name" value="TRANSFORMING GROWTH FACTOR-BETA RECEPTOR TYPE I AND II"/>
    <property type="match status" value="1"/>
</dbReference>
<dbReference type="Pfam" id="PF00069">
    <property type="entry name" value="Pkinase"/>
    <property type="match status" value="1"/>
</dbReference>
<dbReference type="OrthoDB" id="69842at2759"/>
<evidence type="ECO:0000256" key="10">
    <source>
        <dbReference type="ARBA" id="ARBA00022840"/>
    </source>
</evidence>
<feature type="transmembrane region" description="Helical" evidence="15">
    <location>
        <begin position="90"/>
        <end position="111"/>
    </location>
</feature>